<dbReference type="Pfam" id="PF00345">
    <property type="entry name" value="PapD_N"/>
    <property type="match status" value="1"/>
</dbReference>
<dbReference type="GO" id="GO:0030288">
    <property type="term" value="C:outer membrane-bounded periplasmic space"/>
    <property type="evidence" value="ECO:0007669"/>
    <property type="project" value="InterPro"/>
</dbReference>
<evidence type="ECO:0000259" key="2">
    <source>
        <dbReference type="Pfam" id="PF00345"/>
    </source>
</evidence>
<dbReference type="PANTHER" id="PTHR30251">
    <property type="entry name" value="PILUS ASSEMBLY CHAPERONE"/>
    <property type="match status" value="1"/>
</dbReference>
<keyword evidence="1" id="KW-0732">Signal</keyword>
<dbReference type="Gene3D" id="2.60.40.10">
    <property type="entry name" value="Immunoglobulins"/>
    <property type="match status" value="2"/>
</dbReference>
<dbReference type="RefSeq" id="WP_182530591.1">
    <property type="nucleotide sequence ID" value="NZ_JACGXL010000002.1"/>
</dbReference>
<dbReference type="AlphaFoldDB" id="A0A839F5S7"/>
<sequence length="246" mass="25542">MRRNVVCGIVLAALLTTAGKVGASGLQVAPIGLELTPSSSAQGLWLTNTGDRELRAQVRVFHWTQASGKDDLAASQGLVASPPMLELAPGARQLVRIIRTGGASSGGNEDAFRVLVDELPQAAQAQSSGLQYVLRYSIPVFVAGAPASDADVAAALQWSIEREGNGAALVVRNPGTRHAQISDFELHGGSGDALESATGLYGYVLPGMTMRWPLKATPDRLGGPLAIKAKINGKAIDQALAVGLSR</sequence>
<dbReference type="EMBL" id="JACGXL010000002">
    <property type="protein sequence ID" value="MBA8887531.1"/>
    <property type="molecule type" value="Genomic_DNA"/>
</dbReference>
<evidence type="ECO:0000313" key="3">
    <source>
        <dbReference type="EMBL" id="MBA8887531.1"/>
    </source>
</evidence>
<dbReference type="InterPro" id="IPR016147">
    <property type="entry name" value="Pili_assmbl_chaperone_N"/>
</dbReference>
<dbReference type="GO" id="GO:0071555">
    <property type="term" value="P:cell wall organization"/>
    <property type="evidence" value="ECO:0007669"/>
    <property type="project" value="InterPro"/>
</dbReference>
<dbReference type="InterPro" id="IPR050643">
    <property type="entry name" value="Periplasmic_pilus_chap"/>
</dbReference>
<name>A0A839F5S7_9GAMM</name>
<feature type="chain" id="PRO_5032565235" evidence="1">
    <location>
        <begin position="24"/>
        <end position="246"/>
    </location>
</feature>
<dbReference type="InterPro" id="IPR008962">
    <property type="entry name" value="PapD-like_sf"/>
</dbReference>
<dbReference type="PANTHER" id="PTHR30251:SF4">
    <property type="entry name" value="SLR1668 PROTEIN"/>
    <property type="match status" value="1"/>
</dbReference>
<feature type="signal peptide" evidence="1">
    <location>
        <begin position="1"/>
        <end position="23"/>
    </location>
</feature>
<feature type="domain" description="Pili assembly chaperone N-terminal" evidence="2">
    <location>
        <begin position="26"/>
        <end position="142"/>
    </location>
</feature>
<dbReference type="InterPro" id="IPR013783">
    <property type="entry name" value="Ig-like_fold"/>
</dbReference>
<evidence type="ECO:0000313" key="4">
    <source>
        <dbReference type="Proteomes" id="UP000550401"/>
    </source>
</evidence>
<reference evidence="3 4" key="1">
    <citation type="submission" date="2020-07" db="EMBL/GenBank/DDBJ databases">
        <title>Genomic Encyclopedia of Type Strains, Phase IV (KMG-V): Genome sequencing to study the core and pangenomes of soil and plant-associated prokaryotes.</title>
        <authorList>
            <person name="Whitman W."/>
        </authorList>
    </citation>
    <scope>NUCLEOTIDE SEQUENCE [LARGE SCALE GENOMIC DNA]</scope>
    <source>
        <strain evidence="3 4">RH2WT43</strain>
    </source>
</reference>
<comment type="caution">
    <text evidence="3">The sequence shown here is derived from an EMBL/GenBank/DDBJ whole genome shotgun (WGS) entry which is preliminary data.</text>
</comment>
<dbReference type="Proteomes" id="UP000550401">
    <property type="component" value="Unassembled WGS sequence"/>
</dbReference>
<dbReference type="SUPFAM" id="SSF49354">
    <property type="entry name" value="PapD-like"/>
    <property type="match status" value="1"/>
</dbReference>
<gene>
    <name evidence="3" type="ORF">FHW12_001745</name>
</gene>
<evidence type="ECO:0000256" key="1">
    <source>
        <dbReference type="SAM" id="SignalP"/>
    </source>
</evidence>
<proteinExistence type="predicted"/>
<organism evidence="3 4">
    <name type="scientific">Dokdonella fugitiva</name>
    <dbReference type="NCBI Taxonomy" id="328517"/>
    <lineage>
        <taxon>Bacteria</taxon>
        <taxon>Pseudomonadati</taxon>
        <taxon>Pseudomonadota</taxon>
        <taxon>Gammaproteobacteria</taxon>
        <taxon>Lysobacterales</taxon>
        <taxon>Rhodanobacteraceae</taxon>
        <taxon>Dokdonella</taxon>
    </lineage>
</organism>
<protein>
    <submittedName>
        <fullName evidence="3">Fimbrial chaperone protein</fullName>
    </submittedName>
</protein>
<accession>A0A839F5S7</accession>
<keyword evidence="4" id="KW-1185">Reference proteome</keyword>